<dbReference type="PANTHER" id="PTHR11063:SF8">
    <property type="entry name" value="DELTA-1-PYRROLINE-5-CARBOXYLATE SYNTHASE"/>
    <property type="match status" value="1"/>
</dbReference>
<reference evidence="9 10" key="1">
    <citation type="submission" date="2019-08" db="EMBL/GenBank/DDBJ databases">
        <title>Carotenoids and Carotenoid Binding Proteins in the Halophilic Cyanobacterium Euhalothece sp. ZM00.</title>
        <authorList>
            <person name="Cho S.M."/>
            <person name="Song J.Y."/>
            <person name="Park Y.-I."/>
        </authorList>
    </citation>
    <scope>NUCLEOTIDE SEQUENCE [LARGE SCALE GENOMIC DNA]</scope>
    <source>
        <strain evidence="9 10">Z-M001</strain>
    </source>
</reference>
<evidence type="ECO:0000256" key="5">
    <source>
        <dbReference type="ARBA" id="ARBA00023002"/>
    </source>
</evidence>
<comment type="subcellular location">
    <subcellularLocation>
        <location evidence="7">Cytoplasm</location>
    </subcellularLocation>
</comment>
<proteinExistence type="inferred from homology"/>
<organism evidence="9 10">
    <name type="scientific">Euhalothece natronophila Z-M001</name>
    <dbReference type="NCBI Taxonomy" id="522448"/>
    <lineage>
        <taxon>Bacteria</taxon>
        <taxon>Bacillati</taxon>
        <taxon>Cyanobacteriota</taxon>
        <taxon>Cyanophyceae</taxon>
        <taxon>Oscillatoriophycideae</taxon>
        <taxon>Chroococcales</taxon>
        <taxon>Halothecacae</taxon>
        <taxon>Halothece cluster</taxon>
        <taxon>Euhalothece</taxon>
    </lineage>
</organism>
<dbReference type="HAMAP" id="MF_00412">
    <property type="entry name" value="ProA"/>
    <property type="match status" value="1"/>
</dbReference>
<dbReference type="KEGG" id="enn:FRE64_11035"/>
<evidence type="ECO:0000256" key="7">
    <source>
        <dbReference type="HAMAP-Rule" id="MF_00412"/>
    </source>
</evidence>
<name>A0A5B8NMC5_9CHRO</name>
<evidence type="ECO:0000313" key="10">
    <source>
        <dbReference type="Proteomes" id="UP000318453"/>
    </source>
</evidence>
<dbReference type="OrthoDB" id="502371at2"/>
<dbReference type="EMBL" id="CP042326">
    <property type="protein sequence ID" value="QDZ40442.1"/>
    <property type="molecule type" value="Genomic_DNA"/>
</dbReference>
<dbReference type="NCBIfam" id="NF001221">
    <property type="entry name" value="PRK00197.1"/>
    <property type="match status" value="1"/>
</dbReference>
<dbReference type="InterPro" id="IPR000965">
    <property type="entry name" value="GPR_dom"/>
</dbReference>
<evidence type="ECO:0000313" key="9">
    <source>
        <dbReference type="EMBL" id="QDZ40442.1"/>
    </source>
</evidence>
<keyword evidence="2 7" id="KW-0028">Amino-acid biosynthesis</keyword>
<dbReference type="Gene3D" id="3.40.309.10">
    <property type="entry name" value="Aldehyde Dehydrogenase, Chain A, domain 2"/>
    <property type="match status" value="1"/>
</dbReference>
<dbReference type="GO" id="GO:0050661">
    <property type="term" value="F:NADP binding"/>
    <property type="evidence" value="ECO:0007669"/>
    <property type="project" value="InterPro"/>
</dbReference>
<dbReference type="PANTHER" id="PTHR11063">
    <property type="entry name" value="GLUTAMATE SEMIALDEHYDE DEHYDROGENASE"/>
    <property type="match status" value="1"/>
</dbReference>
<comment type="function">
    <text evidence="7">Catalyzes the NADPH-dependent reduction of L-glutamate 5-phosphate into L-glutamate 5-semialdehyde and phosphate. The product spontaneously undergoes cyclization to form 1-pyrroline-5-carboxylate.</text>
</comment>
<evidence type="ECO:0000256" key="4">
    <source>
        <dbReference type="ARBA" id="ARBA00022857"/>
    </source>
</evidence>
<comment type="pathway">
    <text evidence="1 7">Amino-acid biosynthesis; L-proline biosynthesis; L-glutamate 5-semialdehyde from L-glutamate: step 2/2.</text>
</comment>
<keyword evidence="5 7" id="KW-0560">Oxidoreductase</keyword>
<dbReference type="EC" id="1.2.1.41" evidence="7"/>
<keyword evidence="4 7" id="KW-0521">NADP</keyword>
<dbReference type="InterPro" id="IPR012134">
    <property type="entry name" value="Glu-5-SA_DH"/>
</dbReference>
<dbReference type="GO" id="GO:0005737">
    <property type="term" value="C:cytoplasm"/>
    <property type="evidence" value="ECO:0007669"/>
    <property type="project" value="UniProtKB-SubCell"/>
</dbReference>
<sequence>MKQGDDDQKSKLIETIVKQSHQASERLAMTTGSQRSRAVALMGQSLRRSYDDILEANTLDLETGREMALPELILEWLKLTPQRLETAIKILERLASIADPIQRVSHAPYPLDPAQTYCQRMPLGVITFIYEALPELSAIAAGLCVKTGNSLLLRGGSEASHSNEAILKALNTALEEADLPQHTLQLLCGDQGCSVRDLVRQEPYTQLVIPYGRPSLVEETAKLVNVPILRTAIGNCYLYWSTTGSAEKVRSVIVDSHVSEPDPVNAIEKVLINRNIKASLLTNVFQILKDKGFILKGEEELVTAYPQYLHPIQEKEWSQSYIKKVVAFRFVDDIGSAIAWINRHSSGHADCIISQSYRETRQFAQAVDSALVYVNASPRFFRYAANGDSIFLGMSNQKGYRRGLIGLESLTTFKQVVQGQ</sequence>
<evidence type="ECO:0000259" key="8">
    <source>
        <dbReference type="Pfam" id="PF00171"/>
    </source>
</evidence>
<dbReference type="RefSeq" id="WP_146296190.1">
    <property type="nucleotide sequence ID" value="NZ_CP042326.1"/>
</dbReference>
<evidence type="ECO:0000256" key="3">
    <source>
        <dbReference type="ARBA" id="ARBA00022650"/>
    </source>
</evidence>
<dbReference type="InterPro" id="IPR016163">
    <property type="entry name" value="Ald_DH_C"/>
</dbReference>
<evidence type="ECO:0000256" key="6">
    <source>
        <dbReference type="ARBA" id="ARBA00049024"/>
    </source>
</evidence>
<gene>
    <name evidence="7" type="primary">proA</name>
    <name evidence="9" type="ORF">FRE64_11035</name>
</gene>
<dbReference type="PIRSF" id="PIRSF000151">
    <property type="entry name" value="GPR"/>
    <property type="match status" value="1"/>
</dbReference>
<accession>A0A5B8NMC5</accession>
<evidence type="ECO:0000256" key="1">
    <source>
        <dbReference type="ARBA" id="ARBA00004985"/>
    </source>
</evidence>
<feature type="domain" description="Aldehyde dehydrogenase" evidence="8">
    <location>
        <begin position="9"/>
        <end position="201"/>
    </location>
</feature>
<dbReference type="InterPro" id="IPR016162">
    <property type="entry name" value="Ald_DH_N"/>
</dbReference>
<dbReference type="GO" id="GO:0004350">
    <property type="term" value="F:glutamate-5-semialdehyde dehydrogenase activity"/>
    <property type="evidence" value="ECO:0007669"/>
    <property type="project" value="UniProtKB-UniRule"/>
</dbReference>
<comment type="similarity">
    <text evidence="7">Belongs to the gamma-glutamyl phosphate reductase family.</text>
</comment>
<dbReference type="CDD" id="cd07079">
    <property type="entry name" value="ALDH_F18-19_ProA-GPR"/>
    <property type="match status" value="1"/>
</dbReference>
<dbReference type="GO" id="GO:0055129">
    <property type="term" value="P:L-proline biosynthetic process"/>
    <property type="evidence" value="ECO:0007669"/>
    <property type="project" value="UniProtKB-UniRule"/>
</dbReference>
<dbReference type="SUPFAM" id="SSF53720">
    <property type="entry name" value="ALDH-like"/>
    <property type="match status" value="1"/>
</dbReference>
<dbReference type="Gene3D" id="3.40.605.10">
    <property type="entry name" value="Aldehyde Dehydrogenase, Chain A, domain 1"/>
    <property type="match status" value="1"/>
</dbReference>
<evidence type="ECO:0000256" key="2">
    <source>
        <dbReference type="ARBA" id="ARBA00022605"/>
    </source>
</evidence>
<dbReference type="InterPro" id="IPR015590">
    <property type="entry name" value="Aldehyde_DH_dom"/>
</dbReference>
<keyword evidence="3 7" id="KW-0641">Proline biosynthesis</keyword>
<dbReference type="UniPathway" id="UPA00098">
    <property type="reaction ID" value="UER00360"/>
</dbReference>
<comment type="catalytic activity">
    <reaction evidence="6 7">
        <text>L-glutamate 5-semialdehyde + phosphate + NADP(+) = L-glutamyl 5-phosphate + NADPH + H(+)</text>
        <dbReference type="Rhea" id="RHEA:19541"/>
        <dbReference type="ChEBI" id="CHEBI:15378"/>
        <dbReference type="ChEBI" id="CHEBI:43474"/>
        <dbReference type="ChEBI" id="CHEBI:57783"/>
        <dbReference type="ChEBI" id="CHEBI:58066"/>
        <dbReference type="ChEBI" id="CHEBI:58274"/>
        <dbReference type="ChEBI" id="CHEBI:58349"/>
        <dbReference type="EC" id="1.2.1.41"/>
    </reaction>
</comment>
<keyword evidence="7" id="KW-0963">Cytoplasm</keyword>
<dbReference type="InterPro" id="IPR016161">
    <property type="entry name" value="Ald_DH/histidinol_DH"/>
</dbReference>
<dbReference type="Pfam" id="PF00171">
    <property type="entry name" value="Aldedh"/>
    <property type="match status" value="1"/>
</dbReference>
<protein>
    <recommendedName>
        <fullName evidence="7">Gamma-glutamyl phosphate reductase</fullName>
        <shortName evidence="7">GPR</shortName>
        <ecNumber evidence="7">1.2.1.41</ecNumber>
    </recommendedName>
    <alternativeName>
        <fullName evidence="7">Glutamate-5-semialdehyde dehydrogenase</fullName>
    </alternativeName>
    <alternativeName>
        <fullName evidence="7">Glutamyl-gamma-semialdehyde dehydrogenase</fullName>
        <shortName evidence="7">GSA dehydrogenase</shortName>
    </alternativeName>
</protein>
<keyword evidence="10" id="KW-1185">Reference proteome</keyword>
<dbReference type="Proteomes" id="UP000318453">
    <property type="component" value="Chromosome"/>
</dbReference>
<dbReference type="AlphaFoldDB" id="A0A5B8NMC5"/>